<dbReference type="Proteomes" id="UP000627155">
    <property type="component" value="Chromosome"/>
</dbReference>
<organism evidence="1 2">
    <name type="scientific">Mammaliicoccus vitulinus</name>
    <dbReference type="NCBI Taxonomy" id="71237"/>
    <lineage>
        <taxon>Bacteria</taxon>
        <taxon>Bacillati</taxon>
        <taxon>Bacillota</taxon>
        <taxon>Bacilli</taxon>
        <taxon>Bacillales</taxon>
        <taxon>Staphylococcaceae</taxon>
        <taxon>Mammaliicoccus</taxon>
    </lineage>
</organism>
<dbReference type="RefSeq" id="WP_103323664.1">
    <property type="nucleotide sequence ID" value="NZ_CBCPHH010000005.1"/>
</dbReference>
<gene>
    <name evidence="1" type="ORF">I6J37_04565</name>
</gene>
<keyword evidence="1" id="KW-0255">Endonuclease</keyword>
<evidence type="ECO:0000313" key="2">
    <source>
        <dbReference type="Proteomes" id="UP000627155"/>
    </source>
</evidence>
<accession>A0ABX7HIA6</accession>
<dbReference type="GO" id="GO:0004519">
    <property type="term" value="F:endonuclease activity"/>
    <property type="evidence" value="ECO:0007669"/>
    <property type="project" value="UniProtKB-KW"/>
</dbReference>
<keyword evidence="2" id="KW-1185">Reference proteome</keyword>
<name>A0ABX7HIA6_9STAP</name>
<dbReference type="Gene3D" id="3.90.75.20">
    <property type="match status" value="1"/>
</dbReference>
<protein>
    <submittedName>
        <fullName evidence="1">HNH endonuclease</fullName>
    </submittedName>
</protein>
<reference evidence="1 2" key="1">
    <citation type="submission" date="2021-02" db="EMBL/GenBank/DDBJ databases">
        <title>FDA dAtabase for Regulatory Grade micrObial Sequences (FDA-ARGOS): Supporting development and validation of Infectious Disease Dx tests.</title>
        <authorList>
            <person name="Sproer C."/>
            <person name="Gronow S."/>
            <person name="Severitt S."/>
            <person name="Schroder I."/>
            <person name="Tallon L."/>
            <person name="Sadzewicz L."/>
            <person name="Zhao X."/>
            <person name="Boylan J."/>
            <person name="Ott S."/>
            <person name="Bowen H."/>
            <person name="Vavikolanu K."/>
            <person name="Mehta A."/>
            <person name="Aluvathingal J."/>
            <person name="Nadendla S."/>
            <person name="Lowell S."/>
            <person name="Myers T."/>
            <person name="Yan Y."/>
            <person name="Sichtig H."/>
        </authorList>
    </citation>
    <scope>NUCLEOTIDE SEQUENCE [LARGE SCALE GENOMIC DNA]</scope>
    <source>
        <strain evidence="1 2">FDAARGOS_1207</strain>
    </source>
</reference>
<dbReference type="EMBL" id="CP069486">
    <property type="protein sequence ID" value="QRO85952.1"/>
    <property type="molecule type" value="Genomic_DNA"/>
</dbReference>
<evidence type="ECO:0000313" key="1">
    <source>
        <dbReference type="EMBL" id="QRO85952.1"/>
    </source>
</evidence>
<keyword evidence="1" id="KW-0540">Nuclease</keyword>
<dbReference type="SUPFAM" id="SSF54060">
    <property type="entry name" value="His-Me finger endonucleases"/>
    <property type="match status" value="1"/>
</dbReference>
<keyword evidence="1" id="KW-0378">Hydrolase</keyword>
<proteinExistence type="predicted"/>
<dbReference type="InterPro" id="IPR044925">
    <property type="entry name" value="His-Me_finger_sf"/>
</dbReference>
<sequence>MKEIKTLPYYTQYGITNDKKIIHIESKEEVEQTYCNKDNTYKVILKDIKGNKRVLEVDYIYKFHYKYNQKNRLEEGKFIYTNKTKAYDYMHYNIQSFYNKHKIDVSFFDLMRSKETLRQAVIDGEIYHNYFVSNRGNVYRRYGTFYYKWLKPTEHKGYLRITVYKDKIARKEYIHRIVAETYRNAYKNKFDSKGNIRNEVDHINVDTFDNRAGNLQWVSSSENGLLMNIRKNIVNRKKDSSEYTQFIDDLRVY</sequence>